<name>A0A0U5FWM3_ASPCI</name>
<dbReference type="EMBL" id="CDMC01000003">
    <property type="protein sequence ID" value="CEL02536.1"/>
    <property type="molecule type" value="Genomic_DNA"/>
</dbReference>
<protein>
    <submittedName>
        <fullName evidence="2">Uncharacterized protein</fullName>
    </submittedName>
</protein>
<accession>A0A0U5FWM3</accession>
<evidence type="ECO:0000256" key="1">
    <source>
        <dbReference type="SAM" id="MobiDB-lite"/>
    </source>
</evidence>
<keyword evidence="3" id="KW-1185">Reference proteome</keyword>
<feature type="region of interest" description="Disordered" evidence="1">
    <location>
        <begin position="203"/>
        <end position="244"/>
    </location>
</feature>
<reference evidence="3" key="1">
    <citation type="journal article" date="2016" name="Genome Announc.">
        <title>Draft genome sequences of fungus Aspergillus calidoustus.</title>
        <authorList>
            <person name="Horn F."/>
            <person name="Linde J."/>
            <person name="Mattern D.J."/>
            <person name="Walther G."/>
            <person name="Guthke R."/>
            <person name="Scherlach K."/>
            <person name="Martin K."/>
            <person name="Brakhage A.A."/>
            <person name="Petzke L."/>
            <person name="Valiante V."/>
        </authorList>
    </citation>
    <scope>NUCLEOTIDE SEQUENCE [LARGE SCALE GENOMIC DNA]</scope>
    <source>
        <strain evidence="3">SF006504</strain>
    </source>
</reference>
<evidence type="ECO:0000313" key="2">
    <source>
        <dbReference type="EMBL" id="CEL02536.1"/>
    </source>
</evidence>
<proteinExistence type="predicted"/>
<dbReference type="Proteomes" id="UP000054771">
    <property type="component" value="Unassembled WGS sequence"/>
</dbReference>
<evidence type="ECO:0000313" key="3">
    <source>
        <dbReference type="Proteomes" id="UP000054771"/>
    </source>
</evidence>
<gene>
    <name evidence="2" type="ORF">ASPCAL03705</name>
</gene>
<sequence>MVAVASYPSLTPGAGLLSSQGEWAGRGVLLSEAVPGFPFSPGLPSYPRFTPKLVSRSPGDKRPRSSICRMGFGVASAQRLFVVFAEDRSGVLLSTGLPPALVSTAIHRGVDLATLVLIEIRRPHRNQLIEQSHTFCPNGHQIPSALVELKTMHVRYAIINKDFTTSPPGSSTQQNYQGFGEVLFPDRDGVPHTQSVDGYGVVHIPEEDKDDPPQEEIQPEKSKQPQSKVAAFSFDDLGHAVPVI</sequence>
<organism evidence="2 3">
    <name type="scientific">Aspergillus calidoustus</name>
    <dbReference type="NCBI Taxonomy" id="454130"/>
    <lineage>
        <taxon>Eukaryota</taxon>
        <taxon>Fungi</taxon>
        <taxon>Dikarya</taxon>
        <taxon>Ascomycota</taxon>
        <taxon>Pezizomycotina</taxon>
        <taxon>Eurotiomycetes</taxon>
        <taxon>Eurotiomycetidae</taxon>
        <taxon>Eurotiales</taxon>
        <taxon>Aspergillaceae</taxon>
        <taxon>Aspergillus</taxon>
        <taxon>Aspergillus subgen. Nidulantes</taxon>
    </lineage>
</organism>
<dbReference type="AlphaFoldDB" id="A0A0U5FWM3"/>